<evidence type="ECO:0000259" key="9">
    <source>
        <dbReference type="Pfam" id="PF13807"/>
    </source>
</evidence>
<feature type="domain" description="Tyrosine-protein kinase G-rich" evidence="9">
    <location>
        <begin position="144"/>
        <end position="197"/>
    </location>
</feature>
<protein>
    <submittedName>
        <fullName evidence="10">Capsular polysaccharide biosynthesis protein</fullName>
    </submittedName>
</protein>
<feature type="domain" description="Polysaccharide chain length determinant N-terminal" evidence="8">
    <location>
        <begin position="3"/>
        <end position="99"/>
    </location>
</feature>
<dbReference type="InterPro" id="IPR050445">
    <property type="entry name" value="Bact_polysacc_biosynth/exp"/>
</dbReference>
<proteinExistence type="inferred from homology"/>
<organism evidence="10 11">
    <name type="scientific">Desulfosporosinus hippei DSM 8344</name>
    <dbReference type="NCBI Taxonomy" id="1121419"/>
    <lineage>
        <taxon>Bacteria</taxon>
        <taxon>Bacillati</taxon>
        <taxon>Bacillota</taxon>
        <taxon>Clostridia</taxon>
        <taxon>Eubacteriales</taxon>
        <taxon>Desulfitobacteriaceae</taxon>
        <taxon>Desulfosporosinus</taxon>
    </lineage>
</organism>
<comment type="subcellular location">
    <subcellularLocation>
        <location evidence="1">Cell membrane</location>
        <topology evidence="1">Multi-pass membrane protein</topology>
    </subcellularLocation>
</comment>
<dbReference type="InterPro" id="IPR003856">
    <property type="entry name" value="LPS_length_determ_N"/>
</dbReference>
<dbReference type="GO" id="GO:0005886">
    <property type="term" value="C:plasma membrane"/>
    <property type="evidence" value="ECO:0007669"/>
    <property type="project" value="UniProtKB-SubCell"/>
</dbReference>
<keyword evidence="5 7" id="KW-1133">Transmembrane helix</keyword>
<accession>A0A1G8EWA5</accession>
<dbReference type="PANTHER" id="PTHR32309:SF13">
    <property type="entry name" value="FERRIC ENTEROBACTIN TRANSPORT PROTEIN FEPE"/>
    <property type="match status" value="1"/>
</dbReference>
<evidence type="ECO:0000256" key="1">
    <source>
        <dbReference type="ARBA" id="ARBA00004651"/>
    </source>
</evidence>
<evidence type="ECO:0000313" key="10">
    <source>
        <dbReference type="EMBL" id="SDH74135.1"/>
    </source>
</evidence>
<dbReference type="EMBL" id="FNCP01000018">
    <property type="protein sequence ID" value="SDH74135.1"/>
    <property type="molecule type" value="Genomic_DNA"/>
</dbReference>
<feature type="transmembrane region" description="Helical" evidence="7">
    <location>
        <begin position="178"/>
        <end position="198"/>
    </location>
</feature>
<name>A0A1G8EWA5_9FIRM</name>
<dbReference type="Pfam" id="PF13807">
    <property type="entry name" value="GNVR"/>
    <property type="match status" value="1"/>
</dbReference>
<reference evidence="11" key="1">
    <citation type="submission" date="2016-10" db="EMBL/GenBank/DDBJ databases">
        <authorList>
            <person name="Varghese N."/>
            <person name="Submissions S."/>
        </authorList>
    </citation>
    <scope>NUCLEOTIDE SEQUENCE [LARGE SCALE GENOMIC DNA]</scope>
    <source>
        <strain evidence="11">DSM 8344</strain>
    </source>
</reference>
<evidence type="ECO:0000256" key="5">
    <source>
        <dbReference type="ARBA" id="ARBA00022989"/>
    </source>
</evidence>
<evidence type="ECO:0000256" key="2">
    <source>
        <dbReference type="ARBA" id="ARBA00006683"/>
    </source>
</evidence>
<feature type="transmembrane region" description="Helical" evidence="7">
    <location>
        <begin position="18"/>
        <end position="40"/>
    </location>
</feature>
<evidence type="ECO:0000256" key="3">
    <source>
        <dbReference type="ARBA" id="ARBA00022475"/>
    </source>
</evidence>
<dbReference type="PANTHER" id="PTHR32309">
    <property type="entry name" value="TYROSINE-PROTEIN KINASE"/>
    <property type="match status" value="1"/>
</dbReference>
<sequence length="232" mass="25264">MDEEIELRQYWEMLQKRWIIVVVLPLIAALTSGIISHFVIKPVYQASTTLIVGKKASEEGQAAVQMLDNSVLLANQQLAKTYAAIAQSRTVEQSVIDDLDLEMTVAELNELITINPVKTTEILEIQVTNTDPDLATAIANSMASEFSKAVIEIKKVDSVSIVDTAVVPDKPVKPNKELNILIAFVVGLMASMGLVFLLEYLDNTIKTSGDVENVLGIPVLGVIPNYEAGKQG</sequence>
<evidence type="ECO:0000256" key="6">
    <source>
        <dbReference type="ARBA" id="ARBA00023136"/>
    </source>
</evidence>
<evidence type="ECO:0000259" key="8">
    <source>
        <dbReference type="Pfam" id="PF02706"/>
    </source>
</evidence>
<keyword evidence="4 7" id="KW-0812">Transmembrane</keyword>
<gene>
    <name evidence="10" type="ORF">SAMN05443529_11821</name>
</gene>
<dbReference type="AlphaFoldDB" id="A0A1G8EWA5"/>
<keyword evidence="3" id="KW-1003">Cell membrane</keyword>
<dbReference type="GO" id="GO:0004713">
    <property type="term" value="F:protein tyrosine kinase activity"/>
    <property type="evidence" value="ECO:0007669"/>
    <property type="project" value="TreeGrafter"/>
</dbReference>
<dbReference type="OrthoDB" id="2360475at2"/>
<keyword evidence="11" id="KW-1185">Reference proteome</keyword>
<dbReference type="Pfam" id="PF02706">
    <property type="entry name" value="Wzz"/>
    <property type="match status" value="1"/>
</dbReference>
<dbReference type="InterPro" id="IPR032807">
    <property type="entry name" value="GNVR"/>
</dbReference>
<dbReference type="STRING" id="1121419.SAMN05443529_11821"/>
<evidence type="ECO:0000313" key="11">
    <source>
        <dbReference type="Proteomes" id="UP000198656"/>
    </source>
</evidence>
<dbReference type="RefSeq" id="WP_092334500.1">
    <property type="nucleotide sequence ID" value="NZ_FNCP01000018.1"/>
</dbReference>
<evidence type="ECO:0000256" key="4">
    <source>
        <dbReference type="ARBA" id="ARBA00022692"/>
    </source>
</evidence>
<keyword evidence="6 7" id="KW-0472">Membrane</keyword>
<evidence type="ECO:0000256" key="7">
    <source>
        <dbReference type="SAM" id="Phobius"/>
    </source>
</evidence>
<dbReference type="Proteomes" id="UP000198656">
    <property type="component" value="Unassembled WGS sequence"/>
</dbReference>
<comment type="similarity">
    <text evidence="2">Belongs to the CpsC/CapA family.</text>
</comment>